<sequence>MDSKLPETLGSLVRDAKAKTGSSLVPGHVLQNKHESSYGIPAEKSEGSPGVGDKMGDSKLPETFSSFLQVAKTKTGSSLIPGHLLQNKQEHSYGSPGNGERKVDSKLPKASGCSVQDAKAKTGSSLLPGHLLQIKQEISCGSPGVEEKKVDSKLLDASGSSIRMLYQKLSAASDQNYNIGKKIVMEALELERRIWNLNCLKIYAVLIRVLKRKLLALLNQVTCCKTSEEPAAHNSWFTSLHQKDMSGKKHQQKWQV</sequence>
<name>A0ACC0YRQ9_9ROSI</name>
<accession>A0ACC0YRQ9</accession>
<evidence type="ECO:0000313" key="1">
    <source>
        <dbReference type="EMBL" id="KAJ0040269.1"/>
    </source>
</evidence>
<comment type="caution">
    <text evidence="1">The sequence shown here is derived from an EMBL/GenBank/DDBJ whole genome shotgun (WGS) entry which is preliminary data.</text>
</comment>
<reference evidence="2" key="1">
    <citation type="journal article" date="2023" name="G3 (Bethesda)">
        <title>Genome assembly and association tests identify interacting loci associated with vigor, precocity, and sex in interspecific pistachio rootstocks.</title>
        <authorList>
            <person name="Palmer W."/>
            <person name="Jacygrad E."/>
            <person name="Sagayaradj S."/>
            <person name="Cavanaugh K."/>
            <person name="Han R."/>
            <person name="Bertier L."/>
            <person name="Beede B."/>
            <person name="Kafkas S."/>
            <person name="Golino D."/>
            <person name="Preece J."/>
            <person name="Michelmore R."/>
        </authorList>
    </citation>
    <scope>NUCLEOTIDE SEQUENCE [LARGE SCALE GENOMIC DNA]</scope>
</reference>
<proteinExistence type="predicted"/>
<organism evidence="1 2">
    <name type="scientific">Pistacia integerrima</name>
    <dbReference type="NCBI Taxonomy" id="434235"/>
    <lineage>
        <taxon>Eukaryota</taxon>
        <taxon>Viridiplantae</taxon>
        <taxon>Streptophyta</taxon>
        <taxon>Embryophyta</taxon>
        <taxon>Tracheophyta</taxon>
        <taxon>Spermatophyta</taxon>
        <taxon>Magnoliopsida</taxon>
        <taxon>eudicotyledons</taxon>
        <taxon>Gunneridae</taxon>
        <taxon>Pentapetalae</taxon>
        <taxon>rosids</taxon>
        <taxon>malvids</taxon>
        <taxon>Sapindales</taxon>
        <taxon>Anacardiaceae</taxon>
        <taxon>Pistacia</taxon>
    </lineage>
</organism>
<evidence type="ECO:0000313" key="2">
    <source>
        <dbReference type="Proteomes" id="UP001163603"/>
    </source>
</evidence>
<dbReference type="Proteomes" id="UP001163603">
    <property type="component" value="Chromosome 5"/>
</dbReference>
<protein>
    <submittedName>
        <fullName evidence="1">Uncharacterized protein</fullName>
    </submittedName>
</protein>
<keyword evidence="2" id="KW-1185">Reference proteome</keyword>
<dbReference type="EMBL" id="CM047740">
    <property type="protein sequence ID" value="KAJ0040269.1"/>
    <property type="molecule type" value="Genomic_DNA"/>
</dbReference>
<gene>
    <name evidence="1" type="ORF">Pint_27014</name>
</gene>